<keyword evidence="2" id="KW-1185">Reference proteome</keyword>
<organism evidence="1 2">
    <name type="scientific">Caerostris extrusa</name>
    <name type="common">Bark spider</name>
    <name type="synonym">Caerostris bankana</name>
    <dbReference type="NCBI Taxonomy" id="172846"/>
    <lineage>
        <taxon>Eukaryota</taxon>
        <taxon>Metazoa</taxon>
        <taxon>Ecdysozoa</taxon>
        <taxon>Arthropoda</taxon>
        <taxon>Chelicerata</taxon>
        <taxon>Arachnida</taxon>
        <taxon>Araneae</taxon>
        <taxon>Araneomorphae</taxon>
        <taxon>Entelegynae</taxon>
        <taxon>Araneoidea</taxon>
        <taxon>Araneidae</taxon>
        <taxon>Caerostris</taxon>
    </lineage>
</organism>
<reference evidence="1 2" key="1">
    <citation type="submission" date="2021-06" db="EMBL/GenBank/DDBJ databases">
        <title>Caerostris extrusa draft genome.</title>
        <authorList>
            <person name="Kono N."/>
            <person name="Arakawa K."/>
        </authorList>
    </citation>
    <scope>NUCLEOTIDE SEQUENCE [LARGE SCALE GENOMIC DNA]</scope>
</reference>
<evidence type="ECO:0000313" key="1">
    <source>
        <dbReference type="EMBL" id="GIY25329.1"/>
    </source>
</evidence>
<name>A0AAV4RX86_CAEEX</name>
<protein>
    <submittedName>
        <fullName evidence="1">Uncharacterized protein</fullName>
    </submittedName>
</protein>
<dbReference type="AlphaFoldDB" id="A0AAV4RX86"/>
<dbReference type="EMBL" id="BPLR01008523">
    <property type="protein sequence ID" value="GIY25329.1"/>
    <property type="molecule type" value="Genomic_DNA"/>
</dbReference>
<evidence type="ECO:0000313" key="2">
    <source>
        <dbReference type="Proteomes" id="UP001054945"/>
    </source>
</evidence>
<proteinExistence type="predicted"/>
<comment type="caution">
    <text evidence="1">The sequence shown here is derived from an EMBL/GenBank/DDBJ whole genome shotgun (WGS) entry which is preliminary data.</text>
</comment>
<gene>
    <name evidence="1" type="ORF">CEXT_631521</name>
</gene>
<sequence>MLNWFRSFLANICAELDTVIVSHGIKHFKLVFHRSCHKLPFIQQAAFYYSNQEANIDDSVRCPFYAGDLVLWTEVPKKNAKTLTENKLKSALAVLEK</sequence>
<dbReference type="Proteomes" id="UP001054945">
    <property type="component" value="Unassembled WGS sequence"/>
</dbReference>
<accession>A0AAV4RX86</accession>